<gene>
    <name evidence="2" type="ORF">CP557_17930</name>
</gene>
<keyword evidence="3" id="KW-1185">Reference proteome</keyword>
<evidence type="ECO:0000313" key="3">
    <source>
        <dbReference type="Proteomes" id="UP000219689"/>
    </source>
</evidence>
<proteinExistence type="predicted"/>
<evidence type="ECO:0000313" key="2">
    <source>
        <dbReference type="EMBL" id="PCR92245.1"/>
    </source>
</evidence>
<dbReference type="InterPro" id="IPR011749">
    <property type="entry name" value="CHP02243"/>
</dbReference>
<dbReference type="AlphaFoldDB" id="A0A2A5QZH2"/>
<sequence>MGIDVPELDDRSYEEILSEATKLIPAYAEEWTDLNPHDPGVTILEMLAWLTETYVYQLDRVTDDHREKYLALMGERRRPPTPASTRLRLDLPDDAGWARIPAGTRVSVADADDADTSYRFETDHAITLTAATLERVLTVTGSGRTDNTHANRTGGMFYRAFGDEAADGDAFYLGFDADPFAHARTLTLTVSYHDDDLPEPATHGSIEPSFEPSVEPVWEYRDENDGSWRRLAVAADGTNAFYRGGPITLARRQDGPATASNATGPEPPADVGSSGQTWLRCRLETAGHEIPPQFDAIESNVVSVSHRESVTGEELTQVGHLEEAPALDGQTYAFERSPVLSATVFVDGQRWQEVSDFDASGPDDPHFVLDREAGTVTFGDGAAGRVPSAAGTVRADYVAGGGADGNVPATTVWHLSDPDRSLEGPVDAADIEVDPIDGATGGADGETIADALDRVRRDRRLPYRAITADDYRYVAAHTPGLRIGRTNVLVEDGEITVVVVPFAPPDVGTPEPSQGFLRAVRRHVGERKLLSDRVDVIGPQYVGLEISVAGRARARYAGGGHDVAVRTAIEEFVHPLMGDGGDGWPFGHTLHRSELVDRIADLDAIDRVSEVTITAHGGATVDDGSVRIDDTSLFAVEDVTTNLSIRTGSSDGGG</sequence>
<evidence type="ECO:0000256" key="1">
    <source>
        <dbReference type="SAM" id="MobiDB-lite"/>
    </source>
</evidence>
<dbReference type="Proteomes" id="UP000219689">
    <property type="component" value="Unassembled WGS sequence"/>
</dbReference>
<organism evidence="2 3">
    <name type="scientific">Natrinema ejinorense</name>
    <dbReference type="NCBI Taxonomy" id="373386"/>
    <lineage>
        <taxon>Archaea</taxon>
        <taxon>Methanobacteriati</taxon>
        <taxon>Methanobacteriota</taxon>
        <taxon>Stenosarchaea group</taxon>
        <taxon>Halobacteria</taxon>
        <taxon>Halobacteriales</taxon>
        <taxon>Natrialbaceae</taxon>
        <taxon>Natrinema</taxon>
    </lineage>
</organism>
<name>A0A2A5QZH2_9EURY</name>
<reference evidence="2 3" key="1">
    <citation type="submission" date="2017-09" db="EMBL/GenBank/DDBJ databases">
        <title>Genome sequences of Natrinema ejinorence JCM 13890T.</title>
        <authorList>
            <person name="Roh S.W."/>
            <person name="Kim Y.B."/>
            <person name="Kim J.Y."/>
        </authorList>
    </citation>
    <scope>NUCLEOTIDE SEQUENCE [LARGE SCALE GENOMIC DNA]</scope>
    <source>
        <strain evidence="2 3">JCM 13890</strain>
    </source>
</reference>
<comment type="caution">
    <text evidence="2">The sequence shown here is derived from an EMBL/GenBank/DDBJ whole genome shotgun (WGS) entry which is preliminary data.</text>
</comment>
<accession>A0A2A5QZH2</accession>
<dbReference type="NCBIfam" id="TIGR02243">
    <property type="entry name" value="putative baseplate assembly protein"/>
    <property type="match status" value="1"/>
</dbReference>
<feature type="region of interest" description="Disordered" evidence="1">
    <location>
        <begin position="251"/>
        <end position="275"/>
    </location>
</feature>
<dbReference type="EMBL" id="NXNI01000001">
    <property type="protein sequence ID" value="PCR92245.1"/>
    <property type="molecule type" value="Genomic_DNA"/>
</dbReference>
<protein>
    <submittedName>
        <fullName evidence="2">Putative baseplate assembly protein</fullName>
    </submittedName>
</protein>